<sequence>MSATVRAVLAPVTARPVTFIGLIFLLVVIVSALASPLIAPYSPLDIAPTERLVPPNAEHWFGTDHFGRDTFSRVVYGSRLALLIGLGVVAFALATGVPIGVVSALYPALGRILMRGVDVLMAFPSLLLALGLIVILGQGVVNAILAIGVVYLTTTARIVYGVTLRLREETYVEAARSMGAGTVWLIARHILPNMISPLLVQASFVFAFAQLGAASLDFLGLGTPPDVPSWGNMLAESRIYITRAPWLLFFPGMMIALTAFSLNLTGDALRDHMDPRFREVMGNRQRR</sequence>
<dbReference type="InterPro" id="IPR035906">
    <property type="entry name" value="MetI-like_sf"/>
</dbReference>
<evidence type="ECO:0000256" key="6">
    <source>
        <dbReference type="ARBA" id="ARBA00023136"/>
    </source>
</evidence>
<evidence type="ECO:0000256" key="7">
    <source>
        <dbReference type="RuleBase" id="RU363032"/>
    </source>
</evidence>
<dbReference type="Gene3D" id="1.10.3720.10">
    <property type="entry name" value="MetI-like"/>
    <property type="match status" value="1"/>
</dbReference>
<comment type="caution">
    <text evidence="9">The sequence shown here is derived from an EMBL/GenBank/DDBJ whole genome shotgun (WGS) entry which is preliminary data.</text>
</comment>
<proteinExistence type="inferred from homology"/>
<gene>
    <name evidence="9" type="ORF">DLJ53_13545</name>
</gene>
<dbReference type="CDD" id="cd06261">
    <property type="entry name" value="TM_PBP2"/>
    <property type="match status" value="1"/>
</dbReference>
<dbReference type="AlphaFoldDB" id="A0A8B2NV56"/>
<feature type="transmembrane region" description="Helical" evidence="7">
    <location>
        <begin position="80"/>
        <end position="105"/>
    </location>
</feature>
<evidence type="ECO:0000313" key="9">
    <source>
        <dbReference type="EMBL" id="RAI02379.1"/>
    </source>
</evidence>
<dbReference type="PROSITE" id="PS50928">
    <property type="entry name" value="ABC_TM1"/>
    <property type="match status" value="1"/>
</dbReference>
<organism evidence="9 10">
    <name type="scientific">Acuticoccus sediminis</name>
    <dbReference type="NCBI Taxonomy" id="2184697"/>
    <lineage>
        <taxon>Bacteria</taxon>
        <taxon>Pseudomonadati</taxon>
        <taxon>Pseudomonadota</taxon>
        <taxon>Alphaproteobacteria</taxon>
        <taxon>Hyphomicrobiales</taxon>
        <taxon>Amorphaceae</taxon>
        <taxon>Acuticoccus</taxon>
    </lineage>
</organism>
<dbReference type="Pfam" id="PF00528">
    <property type="entry name" value="BPD_transp_1"/>
    <property type="match status" value="1"/>
</dbReference>
<feature type="transmembrane region" description="Helical" evidence="7">
    <location>
        <begin position="12"/>
        <end position="34"/>
    </location>
</feature>
<comment type="similarity">
    <text evidence="7">Belongs to the binding-protein-dependent transport system permease family.</text>
</comment>
<keyword evidence="3" id="KW-1003">Cell membrane</keyword>
<name>A0A8B2NV56_9HYPH</name>
<evidence type="ECO:0000256" key="4">
    <source>
        <dbReference type="ARBA" id="ARBA00022692"/>
    </source>
</evidence>
<keyword evidence="5 7" id="KW-1133">Transmembrane helix</keyword>
<comment type="subcellular location">
    <subcellularLocation>
        <location evidence="1 7">Cell membrane</location>
        <topology evidence="1 7">Multi-pass membrane protein</topology>
    </subcellularLocation>
</comment>
<dbReference type="RefSeq" id="WP_111345950.1">
    <property type="nucleotide sequence ID" value="NZ_QHHQ01000002.1"/>
</dbReference>
<keyword evidence="4 7" id="KW-0812">Transmembrane</keyword>
<feature type="transmembrane region" description="Helical" evidence="7">
    <location>
        <begin position="117"/>
        <end position="137"/>
    </location>
</feature>
<keyword evidence="10" id="KW-1185">Reference proteome</keyword>
<feature type="transmembrane region" description="Helical" evidence="7">
    <location>
        <begin position="198"/>
        <end position="220"/>
    </location>
</feature>
<dbReference type="GO" id="GO:0005886">
    <property type="term" value="C:plasma membrane"/>
    <property type="evidence" value="ECO:0007669"/>
    <property type="project" value="UniProtKB-SubCell"/>
</dbReference>
<accession>A0A8B2NV56</accession>
<feature type="domain" description="ABC transmembrane type-1" evidence="8">
    <location>
        <begin position="78"/>
        <end position="266"/>
    </location>
</feature>
<protein>
    <submittedName>
        <fullName evidence="9">ABC transporter permease</fullName>
    </submittedName>
</protein>
<evidence type="ECO:0000256" key="1">
    <source>
        <dbReference type="ARBA" id="ARBA00004651"/>
    </source>
</evidence>
<dbReference type="InterPro" id="IPR000515">
    <property type="entry name" value="MetI-like"/>
</dbReference>
<dbReference type="OrthoDB" id="9766870at2"/>
<reference evidence="9 10" key="1">
    <citation type="submission" date="2018-05" db="EMBL/GenBank/DDBJ databases">
        <title>Acuticoccus sediminis sp. nov., isolated from deep-sea sediment of Indian Ocean.</title>
        <authorList>
            <person name="Liu X."/>
            <person name="Lai Q."/>
            <person name="Du Y."/>
            <person name="Sun F."/>
            <person name="Zhang X."/>
            <person name="Wang S."/>
            <person name="Shao Z."/>
        </authorList>
    </citation>
    <scope>NUCLEOTIDE SEQUENCE [LARGE SCALE GENOMIC DNA]</scope>
    <source>
        <strain evidence="9 10">PTG4-2</strain>
    </source>
</reference>
<evidence type="ECO:0000256" key="2">
    <source>
        <dbReference type="ARBA" id="ARBA00022448"/>
    </source>
</evidence>
<dbReference type="PANTHER" id="PTHR43386:SF25">
    <property type="entry name" value="PEPTIDE ABC TRANSPORTER PERMEASE PROTEIN"/>
    <property type="match status" value="1"/>
</dbReference>
<evidence type="ECO:0000256" key="3">
    <source>
        <dbReference type="ARBA" id="ARBA00022475"/>
    </source>
</evidence>
<dbReference type="SUPFAM" id="SSF161098">
    <property type="entry name" value="MetI-like"/>
    <property type="match status" value="1"/>
</dbReference>
<evidence type="ECO:0000256" key="5">
    <source>
        <dbReference type="ARBA" id="ARBA00022989"/>
    </source>
</evidence>
<evidence type="ECO:0000313" key="10">
    <source>
        <dbReference type="Proteomes" id="UP000249590"/>
    </source>
</evidence>
<evidence type="ECO:0000259" key="8">
    <source>
        <dbReference type="PROSITE" id="PS50928"/>
    </source>
</evidence>
<feature type="transmembrane region" description="Helical" evidence="7">
    <location>
        <begin position="240"/>
        <end position="264"/>
    </location>
</feature>
<dbReference type="PANTHER" id="PTHR43386">
    <property type="entry name" value="OLIGOPEPTIDE TRANSPORT SYSTEM PERMEASE PROTEIN APPC"/>
    <property type="match status" value="1"/>
</dbReference>
<dbReference type="InterPro" id="IPR050366">
    <property type="entry name" value="BP-dependent_transpt_permease"/>
</dbReference>
<dbReference type="Proteomes" id="UP000249590">
    <property type="component" value="Unassembled WGS sequence"/>
</dbReference>
<dbReference type="GO" id="GO:0055085">
    <property type="term" value="P:transmembrane transport"/>
    <property type="evidence" value="ECO:0007669"/>
    <property type="project" value="InterPro"/>
</dbReference>
<keyword evidence="2 7" id="KW-0813">Transport</keyword>
<keyword evidence="6 7" id="KW-0472">Membrane</keyword>
<dbReference type="EMBL" id="QHHQ01000002">
    <property type="protein sequence ID" value="RAI02379.1"/>
    <property type="molecule type" value="Genomic_DNA"/>
</dbReference>
<feature type="transmembrane region" description="Helical" evidence="7">
    <location>
        <begin position="143"/>
        <end position="160"/>
    </location>
</feature>